<dbReference type="SUPFAM" id="SSF51197">
    <property type="entry name" value="Clavaminate synthase-like"/>
    <property type="match status" value="1"/>
</dbReference>
<evidence type="ECO:0000259" key="3">
    <source>
        <dbReference type="Pfam" id="PF02668"/>
    </source>
</evidence>
<keyword evidence="1" id="KW-0560">Oxidoreductase</keyword>
<sequence>MATVEVKKPVGPPGQPDIHYTPDLDNYKSRTKRRTTTEKLDPGLPEGFPSRLGSDLVWNGTDIADRYDWVYQLSADEVEEIETALKHFKSLNKPLGFINQETFPLPNLHHALRSISEEIHNTFGFKVLRGLPVATCTREDNIIIYAGVSSHIAPIRGRQDHQLDGKPADVVLNHIKDMSSIVDASKIGAPAYTTEKQVFHTDAGDVIALMCLETAAEGGETTATKPERMIIQYARRTFTGYMGLPRSSNIPSITEAQAEALDALHFLAEKHAVFLDFRQGDVQRHLVRLWLRDPENAWETPAALKQRWDHVYGGVTPETTVFPLEPRIRSSSAGKGSDQSTNGAS</sequence>
<protein>
    <recommendedName>
        <fullName evidence="3">TauD/TfdA-like domain-containing protein</fullName>
    </recommendedName>
</protein>
<dbReference type="Proteomes" id="UP001271007">
    <property type="component" value="Unassembled WGS sequence"/>
</dbReference>
<dbReference type="Gene3D" id="3.60.130.10">
    <property type="entry name" value="Clavaminate synthase-like"/>
    <property type="match status" value="1"/>
</dbReference>
<feature type="domain" description="TauD/TfdA-like" evidence="3">
    <location>
        <begin position="93"/>
        <end position="222"/>
    </location>
</feature>
<keyword evidence="5" id="KW-1185">Reference proteome</keyword>
<dbReference type="GO" id="GO:0016491">
    <property type="term" value="F:oxidoreductase activity"/>
    <property type="evidence" value="ECO:0007669"/>
    <property type="project" value="UniProtKB-KW"/>
</dbReference>
<feature type="region of interest" description="Disordered" evidence="2">
    <location>
        <begin position="1"/>
        <end position="45"/>
    </location>
</feature>
<name>A0AAJ0DBP8_9PEZI</name>
<reference evidence="4" key="1">
    <citation type="submission" date="2023-04" db="EMBL/GenBank/DDBJ databases">
        <title>Black Yeasts Isolated from many extreme environments.</title>
        <authorList>
            <person name="Coleine C."/>
            <person name="Stajich J.E."/>
            <person name="Selbmann L."/>
        </authorList>
    </citation>
    <scope>NUCLEOTIDE SEQUENCE</scope>
    <source>
        <strain evidence="4">CCFEE 5312</strain>
    </source>
</reference>
<evidence type="ECO:0000256" key="2">
    <source>
        <dbReference type="SAM" id="MobiDB-lite"/>
    </source>
</evidence>
<evidence type="ECO:0000256" key="1">
    <source>
        <dbReference type="ARBA" id="ARBA00023002"/>
    </source>
</evidence>
<feature type="compositionally biased region" description="Polar residues" evidence="2">
    <location>
        <begin position="329"/>
        <end position="345"/>
    </location>
</feature>
<accession>A0AAJ0DBP8</accession>
<evidence type="ECO:0000313" key="4">
    <source>
        <dbReference type="EMBL" id="KAK3047091.1"/>
    </source>
</evidence>
<dbReference type="InterPro" id="IPR042098">
    <property type="entry name" value="TauD-like_sf"/>
</dbReference>
<feature type="region of interest" description="Disordered" evidence="2">
    <location>
        <begin position="325"/>
        <end position="345"/>
    </location>
</feature>
<dbReference type="InterPro" id="IPR003819">
    <property type="entry name" value="TauD/TfdA-like"/>
</dbReference>
<proteinExistence type="predicted"/>
<dbReference type="EMBL" id="JAWDJX010000069">
    <property type="protein sequence ID" value="KAK3047091.1"/>
    <property type="molecule type" value="Genomic_DNA"/>
</dbReference>
<comment type="caution">
    <text evidence="4">The sequence shown here is derived from an EMBL/GenBank/DDBJ whole genome shotgun (WGS) entry which is preliminary data.</text>
</comment>
<dbReference type="AlphaFoldDB" id="A0AAJ0DBP8"/>
<dbReference type="Pfam" id="PF02668">
    <property type="entry name" value="TauD"/>
    <property type="match status" value="1"/>
</dbReference>
<organism evidence="4 5">
    <name type="scientific">Extremus antarcticus</name>
    <dbReference type="NCBI Taxonomy" id="702011"/>
    <lineage>
        <taxon>Eukaryota</taxon>
        <taxon>Fungi</taxon>
        <taxon>Dikarya</taxon>
        <taxon>Ascomycota</taxon>
        <taxon>Pezizomycotina</taxon>
        <taxon>Dothideomycetes</taxon>
        <taxon>Dothideomycetidae</taxon>
        <taxon>Mycosphaerellales</taxon>
        <taxon>Extremaceae</taxon>
        <taxon>Extremus</taxon>
    </lineage>
</organism>
<gene>
    <name evidence="4" type="ORF">LTR09_011516</name>
</gene>
<evidence type="ECO:0000313" key="5">
    <source>
        <dbReference type="Proteomes" id="UP001271007"/>
    </source>
</evidence>